<gene>
    <name evidence="1" type="ORF">CNLFYP112_02351</name>
</gene>
<name>A0A6N2V2C7_9FIRM</name>
<reference evidence="1" key="1">
    <citation type="submission" date="2019-11" db="EMBL/GenBank/DDBJ databases">
        <authorList>
            <person name="Feng L."/>
        </authorList>
    </citation>
    <scope>NUCLEOTIDE SEQUENCE</scope>
    <source>
        <strain evidence="1">CnexileLFYP112</strain>
    </source>
</reference>
<organism evidence="1">
    <name type="scientific">[Clostridium] nexile</name>
    <dbReference type="NCBI Taxonomy" id="29361"/>
    <lineage>
        <taxon>Bacteria</taxon>
        <taxon>Bacillati</taxon>
        <taxon>Bacillota</taxon>
        <taxon>Clostridia</taxon>
        <taxon>Lachnospirales</taxon>
        <taxon>Lachnospiraceae</taxon>
        <taxon>Tyzzerella</taxon>
    </lineage>
</organism>
<protein>
    <submittedName>
        <fullName evidence="1">Uncharacterized protein</fullName>
    </submittedName>
</protein>
<accession>A0A6N2V2C7</accession>
<dbReference type="AlphaFoldDB" id="A0A6N2V2C7"/>
<evidence type="ECO:0000313" key="1">
    <source>
        <dbReference type="EMBL" id="VYT22531.1"/>
    </source>
</evidence>
<proteinExistence type="predicted"/>
<dbReference type="EMBL" id="CACRTG010000021">
    <property type="protein sequence ID" value="VYT22531.1"/>
    <property type="molecule type" value="Genomic_DNA"/>
</dbReference>
<sequence length="74" mass="7606">MLGEAVTVLISPELVESRVGEFAAIDHGGGDGEHVRAGQLIALADVLGICMFADEALDAGECLALIDIDGLKGR</sequence>